<gene>
    <name evidence="2" type="ORF">CNEO2_700023</name>
    <name evidence="1" type="ORF">CNEO_42063</name>
</gene>
<comment type="caution">
    <text evidence="1">The sequence shown here is derived from an EMBL/GenBank/DDBJ whole genome shotgun (WGS) entry which is preliminary data.</text>
</comment>
<evidence type="ECO:0008006" key="4">
    <source>
        <dbReference type="Google" id="ProtNLM"/>
    </source>
</evidence>
<proteinExistence type="predicted"/>
<dbReference type="RefSeq" id="WP_125148501.1">
    <property type="nucleotide sequence ID" value="NZ_CAKJVE010000004.1"/>
</dbReference>
<dbReference type="Proteomes" id="UP000789738">
    <property type="component" value="Unassembled WGS sequence"/>
</dbReference>
<reference evidence="1" key="1">
    <citation type="submission" date="2021-10" db="EMBL/GenBank/DDBJ databases">
        <authorList>
            <person name="Mesa V."/>
        </authorList>
    </citation>
    <scope>NUCLEOTIDE SEQUENCE</scope>
    <source>
        <strain evidence="1">CC3_PB</strain>
    </source>
</reference>
<protein>
    <recommendedName>
        <fullName evidence="4">Phage tail assembly protein</fullName>
    </recommendedName>
</protein>
<dbReference type="AlphaFoldDB" id="A0AA86JNQ5"/>
<name>A0AA86JNQ5_9CLOT</name>
<dbReference type="Proteomes" id="UP001189143">
    <property type="component" value="Unassembled WGS sequence"/>
</dbReference>
<organism evidence="1 3">
    <name type="scientific">Clostridium neonatale</name>
    <dbReference type="NCBI Taxonomy" id="137838"/>
    <lineage>
        <taxon>Bacteria</taxon>
        <taxon>Bacillati</taxon>
        <taxon>Bacillota</taxon>
        <taxon>Clostridia</taxon>
        <taxon>Eubacteriales</taxon>
        <taxon>Clostridiaceae</taxon>
        <taxon>Clostridium</taxon>
    </lineage>
</organism>
<reference evidence="2" key="2">
    <citation type="submission" date="2022-10" db="EMBL/GenBank/DDBJ databases">
        <authorList>
            <person name="Aires J."/>
            <person name="Mesa V."/>
        </authorList>
    </citation>
    <scope>NUCLEOTIDE SEQUENCE</scope>
    <source>
        <strain evidence="2">Clostridium neonatale JD116</strain>
    </source>
</reference>
<evidence type="ECO:0000313" key="2">
    <source>
        <dbReference type="EMBL" id="CAI3676558.1"/>
    </source>
</evidence>
<sequence length="122" mass="13550">MENLENKAIENEAVQKGECLKLQNPIKVDGKEVKEIYYDFESLTGVQMDSILREAEKEAMMSDYAIVAFQANSAVQARTFAEASGLALMDVKRLGANDYMKALTLARNFFIQGSSGSQTEKN</sequence>
<accession>A0AA86JNQ5</accession>
<evidence type="ECO:0000313" key="3">
    <source>
        <dbReference type="Proteomes" id="UP000789738"/>
    </source>
</evidence>
<dbReference type="EMBL" id="CAMTCP010000271">
    <property type="protein sequence ID" value="CAI3676558.1"/>
    <property type="molecule type" value="Genomic_DNA"/>
</dbReference>
<dbReference type="EMBL" id="CAKJVE010000004">
    <property type="protein sequence ID" value="CAG9705798.1"/>
    <property type="molecule type" value="Genomic_DNA"/>
</dbReference>
<evidence type="ECO:0000313" key="1">
    <source>
        <dbReference type="EMBL" id="CAG9705798.1"/>
    </source>
</evidence>